<proteinExistence type="predicted"/>
<evidence type="ECO:0000256" key="1">
    <source>
        <dbReference type="SAM" id="MobiDB-lite"/>
    </source>
</evidence>
<dbReference type="PANTHER" id="PTHR34779">
    <property type="entry name" value="OS09G0542900 PROTEIN"/>
    <property type="match status" value="1"/>
</dbReference>
<feature type="region of interest" description="Disordered" evidence="1">
    <location>
        <begin position="24"/>
        <end position="157"/>
    </location>
</feature>
<keyword evidence="3" id="KW-1185">Reference proteome</keyword>
<dbReference type="Proteomes" id="UP001157006">
    <property type="component" value="Unassembled WGS sequence"/>
</dbReference>
<evidence type="ECO:0000313" key="2">
    <source>
        <dbReference type="EMBL" id="CAI8585369.1"/>
    </source>
</evidence>
<evidence type="ECO:0000313" key="3">
    <source>
        <dbReference type="Proteomes" id="UP001157006"/>
    </source>
</evidence>
<organism evidence="2 3">
    <name type="scientific">Vicia faba</name>
    <name type="common">Broad bean</name>
    <name type="synonym">Faba vulgaris</name>
    <dbReference type="NCBI Taxonomy" id="3906"/>
    <lineage>
        <taxon>Eukaryota</taxon>
        <taxon>Viridiplantae</taxon>
        <taxon>Streptophyta</taxon>
        <taxon>Embryophyta</taxon>
        <taxon>Tracheophyta</taxon>
        <taxon>Spermatophyta</taxon>
        <taxon>Magnoliopsida</taxon>
        <taxon>eudicotyledons</taxon>
        <taxon>Gunneridae</taxon>
        <taxon>Pentapetalae</taxon>
        <taxon>rosids</taxon>
        <taxon>fabids</taxon>
        <taxon>Fabales</taxon>
        <taxon>Fabaceae</taxon>
        <taxon>Papilionoideae</taxon>
        <taxon>50 kb inversion clade</taxon>
        <taxon>NPAAA clade</taxon>
        <taxon>Hologalegina</taxon>
        <taxon>IRL clade</taxon>
        <taxon>Fabeae</taxon>
        <taxon>Vicia</taxon>
    </lineage>
</organism>
<comment type="caution">
    <text evidence="2">The sequence shown here is derived from an EMBL/GenBank/DDBJ whole genome shotgun (WGS) entry which is preliminary data.</text>
</comment>
<evidence type="ECO:0008006" key="4">
    <source>
        <dbReference type="Google" id="ProtNLM"/>
    </source>
</evidence>
<dbReference type="InterPro" id="IPR038796">
    <property type="entry name" value="At1g76070-like"/>
</dbReference>
<name>A0AAV0YKU8_VICFA</name>
<dbReference type="PANTHER" id="PTHR34779:SF1">
    <property type="entry name" value="OS09G0542900 PROTEIN"/>
    <property type="match status" value="1"/>
</dbReference>
<feature type="compositionally biased region" description="Basic residues" evidence="1">
    <location>
        <begin position="92"/>
        <end position="102"/>
    </location>
</feature>
<feature type="compositionally biased region" description="Polar residues" evidence="1">
    <location>
        <begin position="76"/>
        <end position="85"/>
    </location>
</feature>
<sequence length="252" mass="27922">MEKEKQSKVRNRFLKAITVTFQNAPFSPGRDHKFRSDNNTNRWGAKSNGGGKGFSGPMVTMIPYEARRKPKDGGANVTQEPTSPKISCMGQIKHHKKKHIPKSKTSDASTPKDASKSKFQRIFSQRSKPKSNFVERKFDETGSVGGGNKAPPMGDMKRFASGREAFSSFNWKAVIEPEEIDGRDCFTDGEDDEILIPFSAPILVGGGNGDGDDDGGGRPCLKFKPRNEINLWKRRTMAPPRPLQLNPVLKAK</sequence>
<feature type="region of interest" description="Disordered" evidence="1">
    <location>
        <begin position="232"/>
        <end position="252"/>
    </location>
</feature>
<reference evidence="2 3" key="1">
    <citation type="submission" date="2023-01" db="EMBL/GenBank/DDBJ databases">
        <authorList>
            <person name="Kreplak J."/>
        </authorList>
    </citation>
    <scope>NUCLEOTIDE SEQUENCE [LARGE SCALE GENOMIC DNA]</scope>
</reference>
<accession>A0AAV0YKU8</accession>
<gene>
    <name evidence="2" type="ORF">VFH_U119960</name>
</gene>
<protein>
    <recommendedName>
        <fullName evidence="4">Syringolide-induced protein 14-1-1</fullName>
    </recommendedName>
</protein>
<dbReference type="AlphaFoldDB" id="A0AAV0YKU8"/>
<dbReference type="EMBL" id="CATIWC010003662">
    <property type="protein sequence ID" value="CAI8585369.1"/>
    <property type="molecule type" value="Genomic_DNA"/>
</dbReference>